<evidence type="ECO:0000313" key="6">
    <source>
        <dbReference type="EMBL" id="HHH14082.1"/>
    </source>
</evidence>
<name>A0A7V5IZS4_UNCKA</name>
<dbReference type="AlphaFoldDB" id="A0A7V5IZS4"/>
<proteinExistence type="predicted"/>
<keyword evidence="3" id="KW-0378">Hydrolase</keyword>
<protein>
    <submittedName>
        <fullName evidence="6">MBL fold metallo-hydrolase</fullName>
    </submittedName>
</protein>
<keyword evidence="4" id="KW-0862">Zinc</keyword>
<dbReference type="EMBL" id="DRNS01000003">
    <property type="protein sequence ID" value="HHH14082.1"/>
    <property type="molecule type" value="Genomic_DNA"/>
</dbReference>
<gene>
    <name evidence="6" type="ORF">ENJ78_00025</name>
</gene>
<dbReference type="Gene3D" id="3.60.15.10">
    <property type="entry name" value="Ribonuclease Z/Hydroxyacylglutathione hydrolase-like"/>
    <property type="match status" value="1"/>
</dbReference>
<dbReference type="Pfam" id="PF00753">
    <property type="entry name" value="Lactamase_B"/>
    <property type="match status" value="1"/>
</dbReference>
<dbReference type="InterPro" id="IPR051453">
    <property type="entry name" value="MBL_Glyoxalase_II"/>
</dbReference>
<accession>A0A7V5IZS4</accession>
<comment type="caution">
    <text evidence="6">The sequence shown here is derived from an EMBL/GenBank/DDBJ whole genome shotgun (WGS) entry which is preliminary data.</text>
</comment>
<evidence type="ECO:0000256" key="4">
    <source>
        <dbReference type="ARBA" id="ARBA00022833"/>
    </source>
</evidence>
<dbReference type="CDD" id="cd06262">
    <property type="entry name" value="metallo-hydrolase-like_MBL-fold"/>
    <property type="match status" value="1"/>
</dbReference>
<dbReference type="InterPro" id="IPR001279">
    <property type="entry name" value="Metallo-B-lactamas"/>
</dbReference>
<evidence type="ECO:0000256" key="2">
    <source>
        <dbReference type="ARBA" id="ARBA00022723"/>
    </source>
</evidence>
<dbReference type="InterPro" id="IPR036866">
    <property type="entry name" value="RibonucZ/Hydroxyglut_hydro"/>
</dbReference>
<dbReference type="GO" id="GO:0016787">
    <property type="term" value="F:hydrolase activity"/>
    <property type="evidence" value="ECO:0007669"/>
    <property type="project" value="UniProtKB-KW"/>
</dbReference>
<dbReference type="PANTHER" id="PTHR46233:SF3">
    <property type="entry name" value="HYDROXYACYLGLUTATHIONE HYDROLASE GLOC"/>
    <property type="match status" value="1"/>
</dbReference>
<dbReference type="PANTHER" id="PTHR46233">
    <property type="entry name" value="HYDROXYACYLGLUTATHIONE HYDROLASE GLOC"/>
    <property type="match status" value="1"/>
</dbReference>
<dbReference type="GO" id="GO:0046872">
    <property type="term" value="F:metal ion binding"/>
    <property type="evidence" value="ECO:0007669"/>
    <property type="project" value="UniProtKB-KW"/>
</dbReference>
<sequence>MLSIKKFVIGPLQTNCFVVSLNEDAIIIDPGYSPEFLAEYIYRNKLNLVALIATHGHIDHVLAVGNIQLIIPAPLYIHPKDIFLLNNLQSLAKKYQDYINFTPVPPQQVKDLTEGFITFKGINFECFLTPGHTPGSCTLYNKGDKVAFIGDVIFKNGVGRYDFKYANKEELRESIEKIKKLPQDTLLYPGHEEEFYVRDIDTEGIHQII</sequence>
<dbReference type="SUPFAM" id="SSF56281">
    <property type="entry name" value="Metallo-hydrolase/oxidoreductase"/>
    <property type="match status" value="1"/>
</dbReference>
<dbReference type="Proteomes" id="UP000886106">
    <property type="component" value="Unassembled WGS sequence"/>
</dbReference>
<feature type="domain" description="Metallo-beta-lactamase" evidence="5">
    <location>
        <begin position="13"/>
        <end position="191"/>
    </location>
</feature>
<dbReference type="SMART" id="SM00849">
    <property type="entry name" value="Lactamase_B"/>
    <property type="match status" value="1"/>
</dbReference>
<keyword evidence="2" id="KW-0479">Metal-binding</keyword>
<evidence type="ECO:0000256" key="3">
    <source>
        <dbReference type="ARBA" id="ARBA00022801"/>
    </source>
</evidence>
<comment type="cofactor">
    <cofactor evidence="1">
        <name>Zn(2+)</name>
        <dbReference type="ChEBI" id="CHEBI:29105"/>
    </cofactor>
</comment>
<organism evidence="6">
    <name type="scientific">candidate division WWE3 bacterium</name>
    <dbReference type="NCBI Taxonomy" id="2053526"/>
    <lineage>
        <taxon>Bacteria</taxon>
        <taxon>Katanobacteria</taxon>
    </lineage>
</organism>
<evidence type="ECO:0000256" key="1">
    <source>
        <dbReference type="ARBA" id="ARBA00001947"/>
    </source>
</evidence>
<evidence type="ECO:0000259" key="5">
    <source>
        <dbReference type="SMART" id="SM00849"/>
    </source>
</evidence>
<reference evidence="6" key="1">
    <citation type="journal article" date="2020" name="mSystems">
        <title>Genome- and Community-Level Interaction Insights into Carbon Utilization and Element Cycling Functions of Hydrothermarchaeota in Hydrothermal Sediment.</title>
        <authorList>
            <person name="Zhou Z."/>
            <person name="Liu Y."/>
            <person name="Xu W."/>
            <person name="Pan J."/>
            <person name="Luo Z.H."/>
            <person name="Li M."/>
        </authorList>
    </citation>
    <scope>NUCLEOTIDE SEQUENCE [LARGE SCALE GENOMIC DNA]</scope>
    <source>
        <strain evidence="6">HyVt-517</strain>
    </source>
</reference>